<comment type="caution">
    <text evidence="3">The sequence shown here is derived from an EMBL/GenBank/DDBJ whole genome shotgun (WGS) entry which is preliminary data.</text>
</comment>
<evidence type="ECO:0000259" key="2">
    <source>
        <dbReference type="PROSITE" id="PS51390"/>
    </source>
</evidence>
<feature type="domain" description="WAP" evidence="2">
    <location>
        <begin position="98"/>
        <end position="151"/>
    </location>
</feature>
<dbReference type="GO" id="GO:0030414">
    <property type="term" value="F:peptidase inhibitor activity"/>
    <property type="evidence" value="ECO:0007669"/>
    <property type="project" value="InterPro"/>
</dbReference>
<name>A0AAV2S7R5_MEGNR</name>
<evidence type="ECO:0000256" key="1">
    <source>
        <dbReference type="SAM" id="SignalP"/>
    </source>
</evidence>
<dbReference type="AlphaFoldDB" id="A0AAV2S7R5"/>
<evidence type="ECO:0000313" key="3">
    <source>
        <dbReference type="EMBL" id="CAL4171739.1"/>
    </source>
</evidence>
<evidence type="ECO:0000313" key="4">
    <source>
        <dbReference type="Proteomes" id="UP001497623"/>
    </source>
</evidence>
<reference evidence="3 4" key="1">
    <citation type="submission" date="2024-05" db="EMBL/GenBank/DDBJ databases">
        <authorList>
            <person name="Wallberg A."/>
        </authorList>
    </citation>
    <scope>NUCLEOTIDE SEQUENCE [LARGE SCALE GENOMIC DNA]</scope>
</reference>
<dbReference type="EMBL" id="CAXKWB010051793">
    <property type="protein sequence ID" value="CAL4171739.1"/>
    <property type="molecule type" value="Genomic_DNA"/>
</dbReference>
<dbReference type="PROSITE" id="PS51390">
    <property type="entry name" value="WAP"/>
    <property type="match status" value="1"/>
</dbReference>
<dbReference type="Gene3D" id="4.10.75.10">
    <property type="entry name" value="Elafin-like"/>
    <property type="match status" value="1"/>
</dbReference>
<dbReference type="SUPFAM" id="SSF57256">
    <property type="entry name" value="Elafin-like"/>
    <property type="match status" value="1"/>
</dbReference>
<feature type="chain" id="PRO_5043674155" description="WAP domain-containing protein" evidence="1">
    <location>
        <begin position="19"/>
        <end position="156"/>
    </location>
</feature>
<dbReference type="SMART" id="SM00217">
    <property type="entry name" value="WAP"/>
    <property type="match status" value="1"/>
</dbReference>
<organism evidence="3 4">
    <name type="scientific">Meganyctiphanes norvegica</name>
    <name type="common">Northern krill</name>
    <name type="synonym">Thysanopoda norvegica</name>
    <dbReference type="NCBI Taxonomy" id="48144"/>
    <lineage>
        <taxon>Eukaryota</taxon>
        <taxon>Metazoa</taxon>
        <taxon>Ecdysozoa</taxon>
        <taxon>Arthropoda</taxon>
        <taxon>Crustacea</taxon>
        <taxon>Multicrustacea</taxon>
        <taxon>Malacostraca</taxon>
        <taxon>Eumalacostraca</taxon>
        <taxon>Eucarida</taxon>
        <taxon>Euphausiacea</taxon>
        <taxon>Euphausiidae</taxon>
        <taxon>Meganyctiphanes</taxon>
    </lineage>
</organism>
<feature type="signal peptide" evidence="1">
    <location>
        <begin position="1"/>
        <end position="18"/>
    </location>
</feature>
<gene>
    <name evidence="3" type="ORF">MNOR_LOCUS34191</name>
</gene>
<dbReference type="InterPro" id="IPR036645">
    <property type="entry name" value="Elafin-like_sf"/>
</dbReference>
<accession>A0AAV2S7R5</accession>
<proteinExistence type="predicted"/>
<dbReference type="Proteomes" id="UP001497623">
    <property type="component" value="Unassembled WGS sequence"/>
</dbReference>
<keyword evidence="1" id="KW-0732">Signal</keyword>
<sequence>MMGPRIVLCLAVLGLAVGQQQNTRIFGLGNLLGGITSSINRPTGGGFGGGGFGGGGFGGGNIGGGSSGCRYFCQTPQRQYYCCEQPGQSLGGGGGGFNSVKPGQCPPVRPQCPPTRGFRPPSQCSSDSRCPGREKCCYDTCLRHQTCKPPQGGFFG</sequence>
<keyword evidence="4" id="KW-1185">Reference proteome</keyword>
<dbReference type="InterPro" id="IPR008197">
    <property type="entry name" value="WAP_dom"/>
</dbReference>
<protein>
    <recommendedName>
        <fullName evidence="2">WAP domain-containing protein</fullName>
    </recommendedName>
</protein>
<dbReference type="Pfam" id="PF00095">
    <property type="entry name" value="WAP"/>
    <property type="match status" value="1"/>
</dbReference>
<dbReference type="GO" id="GO:0005576">
    <property type="term" value="C:extracellular region"/>
    <property type="evidence" value="ECO:0007669"/>
    <property type="project" value="InterPro"/>
</dbReference>